<keyword evidence="3" id="KW-0479">Metal-binding</keyword>
<evidence type="ECO:0000256" key="3">
    <source>
        <dbReference type="ARBA" id="ARBA00022723"/>
    </source>
</evidence>
<gene>
    <name evidence="9" type="ORF">LQ564_09840</name>
</gene>
<dbReference type="InterPro" id="IPR052347">
    <property type="entry name" value="Isochorismatase_Nicotinamidase"/>
</dbReference>
<reference evidence="9" key="1">
    <citation type="submission" date="2021-11" db="EMBL/GenBank/DDBJ databases">
        <title>The complete genome of Massilia sp sp. G4R7.</title>
        <authorList>
            <person name="Liu L."/>
            <person name="Yue J."/>
            <person name="Yuan J."/>
            <person name="Yang F."/>
            <person name="Li L."/>
        </authorList>
    </citation>
    <scope>NUCLEOTIDE SEQUENCE</scope>
    <source>
        <strain evidence="9">G4R7</strain>
    </source>
</reference>
<sequence length="205" mass="21073">MSAIVLGKGDALLIVDMQNDFLPGGSLGVPEGDRVIDPINTLIELYAGRGLPVYASRDWHPGDHCSFSAQGGPWPPHCVADTAGAAFSNALRLPENAIVVSKAVTAAEDAYSAFNGTGLARAMLAEGINRVTVCGLATDYCVLNTVLDGIEAGFEILLALEGTRAVEVTAGDGDRAIARMLTRGAVPVRLSSGGLVGDLSLGALP</sequence>
<feature type="domain" description="Isochorismatase-like" evidence="8">
    <location>
        <begin position="11"/>
        <end position="188"/>
    </location>
</feature>
<name>A0ABS8Q4D9_9BURK</name>
<evidence type="ECO:0000256" key="6">
    <source>
        <dbReference type="ARBA" id="ARBA00039017"/>
    </source>
</evidence>
<accession>A0ABS8Q4D9</accession>
<evidence type="ECO:0000256" key="4">
    <source>
        <dbReference type="ARBA" id="ARBA00022801"/>
    </source>
</evidence>
<evidence type="ECO:0000256" key="2">
    <source>
        <dbReference type="ARBA" id="ARBA00022642"/>
    </source>
</evidence>
<dbReference type="SUPFAM" id="SSF52499">
    <property type="entry name" value="Isochorismatase-like hydrolases"/>
    <property type="match status" value="1"/>
</dbReference>
<dbReference type="EMBL" id="JAJNOC010000002">
    <property type="protein sequence ID" value="MCD2516608.1"/>
    <property type="molecule type" value="Genomic_DNA"/>
</dbReference>
<evidence type="ECO:0000256" key="5">
    <source>
        <dbReference type="ARBA" id="ARBA00037900"/>
    </source>
</evidence>
<comment type="pathway">
    <text evidence="5">Cofactor biosynthesis; nicotinate biosynthesis; nicotinate from nicotinamide: step 1/1.</text>
</comment>
<evidence type="ECO:0000259" key="8">
    <source>
        <dbReference type="Pfam" id="PF00857"/>
    </source>
</evidence>
<evidence type="ECO:0000313" key="10">
    <source>
        <dbReference type="Proteomes" id="UP001179361"/>
    </source>
</evidence>
<organism evidence="9 10">
    <name type="scientific">Massilia phyllostachyos</name>
    <dbReference type="NCBI Taxonomy" id="2898585"/>
    <lineage>
        <taxon>Bacteria</taxon>
        <taxon>Pseudomonadati</taxon>
        <taxon>Pseudomonadota</taxon>
        <taxon>Betaproteobacteria</taxon>
        <taxon>Burkholderiales</taxon>
        <taxon>Oxalobacteraceae</taxon>
        <taxon>Telluria group</taxon>
        <taxon>Massilia</taxon>
    </lineage>
</organism>
<proteinExistence type="inferred from homology"/>
<keyword evidence="2" id="KW-0662">Pyridine nucleotide biosynthesis</keyword>
<dbReference type="EC" id="3.5.1.19" evidence="6"/>
<dbReference type="InterPro" id="IPR036380">
    <property type="entry name" value="Isochorismatase-like_sf"/>
</dbReference>
<dbReference type="Proteomes" id="UP001179361">
    <property type="component" value="Unassembled WGS sequence"/>
</dbReference>
<dbReference type="InterPro" id="IPR000868">
    <property type="entry name" value="Isochorismatase-like_dom"/>
</dbReference>
<protein>
    <recommendedName>
        <fullName evidence="6">nicotinamidase</fullName>
        <ecNumber evidence="6">3.5.1.19</ecNumber>
    </recommendedName>
    <alternativeName>
        <fullName evidence="7">Nicotinamide deamidase</fullName>
    </alternativeName>
</protein>
<dbReference type="PANTHER" id="PTHR11080">
    <property type="entry name" value="PYRAZINAMIDASE/NICOTINAMIDASE"/>
    <property type="match status" value="1"/>
</dbReference>
<comment type="caution">
    <text evidence="9">The sequence shown here is derived from an EMBL/GenBank/DDBJ whole genome shotgun (WGS) entry which is preliminary data.</text>
</comment>
<evidence type="ECO:0000256" key="7">
    <source>
        <dbReference type="ARBA" id="ARBA00043224"/>
    </source>
</evidence>
<dbReference type="RefSeq" id="WP_231057917.1">
    <property type="nucleotide sequence ID" value="NZ_JAJNOC010000002.1"/>
</dbReference>
<comment type="similarity">
    <text evidence="1">Belongs to the isochorismatase family.</text>
</comment>
<dbReference type="Gene3D" id="3.40.50.850">
    <property type="entry name" value="Isochorismatase-like"/>
    <property type="match status" value="1"/>
</dbReference>
<dbReference type="Pfam" id="PF00857">
    <property type="entry name" value="Isochorismatase"/>
    <property type="match status" value="1"/>
</dbReference>
<keyword evidence="10" id="KW-1185">Reference proteome</keyword>
<keyword evidence="4" id="KW-0378">Hydrolase</keyword>
<evidence type="ECO:0000256" key="1">
    <source>
        <dbReference type="ARBA" id="ARBA00006336"/>
    </source>
</evidence>
<evidence type="ECO:0000313" key="9">
    <source>
        <dbReference type="EMBL" id="MCD2516608.1"/>
    </source>
</evidence>
<dbReference type="PANTHER" id="PTHR11080:SF2">
    <property type="entry name" value="LD05707P"/>
    <property type="match status" value="1"/>
</dbReference>